<evidence type="ECO:0000313" key="13">
    <source>
        <dbReference type="Proteomes" id="UP001418222"/>
    </source>
</evidence>
<proteinExistence type="inferred from homology"/>
<evidence type="ECO:0000256" key="1">
    <source>
        <dbReference type="ARBA" id="ARBA00004323"/>
    </source>
</evidence>
<dbReference type="GO" id="GO:1990538">
    <property type="term" value="F:xylan O-acetyltransferase activity"/>
    <property type="evidence" value="ECO:0007669"/>
    <property type="project" value="UniProtKB-ARBA"/>
</dbReference>
<comment type="subcellular location">
    <subcellularLocation>
        <location evidence="1">Golgi apparatus membrane</location>
        <topology evidence="1">Single-pass type II membrane protein</topology>
    </subcellularLocation>
</comment>
<comment type="caution">
    <text evidence="12">The sequence shown here is derived from an EMBL/GenBank/DDBJ whole genome shotgun (WGS) entry which is preliminary data.</text>
</comment>
<dbReference type="PANTHER" id="PTHR32285">
    <property type="entry name" value="PROTEIN TRICHOME BIREFRINGENCE-LIKE 9-RELATED"/>
    <property type="match status" value="1"/>
</dbReference>
<feature type="compositionally biased region" description="Polar residues" evidence="8">
    <location>
        <begin position="85"/>
        <end position="116"/>
    </location>
</feature>
<dbReference type="AlphaFoldDB" id="A0AAP0BR50"/>
<evidence type="ECO:0000256" key="6">
    <source>
        <dbReference type="ARBA" id="ARBA00023034"/>
    </source>
</evidence>
<protein>
    <recommendedName>
        <fullName evidence="14">Trichome birefringence-like N-terminal domain-containing protein</fullName>
    </recommendedName>
</protein>
<evidence type="ECO:0000256" key="7">
    <source>
        <dbReference type="ARBA" id="ARBA00023136"/>
    </source>
</evidence>
<dbReference type="EMBL" id="JBBWWQ010000005">
    <property type="protein sequence ID" value="KAK8946361.1"/>
    <property type="molecule type" value="Genomic_DNA"/>
</dbReference>
<dbReference type="GO" id="GO:0000139">
    <property type="term" value="C:Golgi membrane"/>
    <property type="evidence" value="ECO:0007669"/>
    <property type="project" value="UniProtKB-SubCell"/>
</dbReference>
<feature type="region of interest" description="Disordered" evidence="8">
    <location>
        <begin position="85"/>
        <end position="176"/>
    </location>
</feature>
<feature type="transmembrane region" description="Helical" evidence="9">
    <location>
        <begin position="33"/>
        <end position="56"/>
    </location>
</feature>
<dbReference type="PANTHER" id="PTHR32285:SF208">
    <property type="entry name" value="PROTEIN TRICHOME BIREFRINGENCE-LIKE 2"/>
    <property type="match status" value="1"/>
</dbReference>
<dbReference type="Proteomes" id="UP001418222">
    <property type="component" value="Unassembled WGS sequence"/>
</dbReference>
<dbReference type="Pfam" id="PF14416">
    <property type="entry name" value="PMR5N"/>
    <property type="match status" value="1"/>
</dbReference>
<evidence type="ECO:0000256" key="3">
    <source>
        <dbReference type="ARBA" id="ARBA00022692"/>
    </source>
</evidence>
<keyword evidence="5 9" id="KW-1133">Transmembrane helix</keyword>
<keyword evidence="13" id="KW-1185">Reference proteome</keyword>
<evidence type="ECO:0000259" key="11">
    <source>
        <dbReference type="Pfam" id="PF14416"/>
    </source>
</evidence>
<feature type="domain" description="Trichome birefringence-like N-terminal" evidence="11">
    <location>
        <begin position="199"/>
        <end position="252"/>
    </location>
</feature>
<dbReference type="InterPro" id="IPR025846">
    <property type="entry name" value="TBL_N"/>
</dbReference>
<keyword evidence="7 9" id="KW-0472">Membrane</keyword>
<evidence type="ECO:0000256" key="8">
    <source>
        <dbReference type="SAM" id="MobiDB-lite"/>
    </source>
</evidence>
<dbReference type="InterPro" id="IPR026057">
    <property type="entry name" value="TBL_C"/>
</dbReference>
<evidence type="ECO:0008006" key="14">
    <source>
        <dbReference type="Google" id="ProtNLM"/>
    </source>
</evidence>
<reference evidence="12 13" key="1">
    <citation type="journal article" date="2022" name="Nat. Plants">
        <title>Genomes of leafy and leafless Platanthera orchids illuminate the evolution of mycoheterotrophy.</title>
        <authorList>
            <person name="Li M.H."/>
            <person name="Liu K.W."/>
            <person name="Li Z."/>
            <person name="Lu H.C."/>
            <person name="Ye Q.L."/>
            <person name="Zhang D."/>
            <person name="Wang J.Y."/>
            <person name="Li Y.F."/>
            <person name="Zhong Z.M."/>
            <person name="Liu X."/>
            <person name="Yu X."/>
            <person name="Liu D.K."/>
            <person name="Tu X.D."/>
            <person name="Liu B."/>
            <person name="Hao Y."/>
            <person name="Liao X.Y."/>
            <person name="Jiang Y.T."/>
            <person name="Sun W.H."/>
            <person name="Chen J."/>
            <person name="Chen Y.Q."/>
            <person name="Ai Y."/>
            <person name="Zhai J.W."/>
            <person name="Wu S.S."/>
            <person name="Zhou Z."/>
            <person name="Hsiao Y.Y."/>
            <person name="Wu W.L."/>
            <person name="Chen Y.Y."/>
            <person name="Lin Y.F."/>
            <person name="Hsu J.L."/>
            <person name="Li C.Y."/>
            <person name="Wang Z.W."/>
            <person name="Zhao X."/>
            <person name="Zhong W.Y."/>
            <person name="Ma X.K."/>
            <person name="Ma L."/>
            <person name="Huang J."/>
            <person name="Chen G.Z."/>
            <person name="Huang M.Z."/>
            <person name="Huang L."/>
            <person name="Peng D.H."/>
            <person name="Luo Y.B."/>
            <person name="Zou S.Q."/>
            <person name="Chen S.P."/>
            <person name="Lan S."/>
            <person name="Tsai W.C."/>
            <person name="Van de Peer Y."/>
            <person name="Liu Z.J."/>
        </authorList>
    </citation>
    <scope>NUCLEOTIDE SEQUENCE [LARGE SCALE GENOMIC DNA]</scope>
    <source>
        <strain evidence="12">Lor287</strain>
    </source>
</reference>
<keyword evidence="6" id="KW-0333">Golgi apparatus</keyword>
<evidence type="ECO:0000256" key="5">
    <source>
        <dbReference type="ARBA" id="ARBA00022989"/>
    </source>
</evidence>
<dbReference type="InterPro" id="IPR029962">
    <property type="entry name" value="TBL"/>
</dbReference>
<evidence type="ECO:0000259" key="10">
    <source>
        <dbReference type="Pfam" id="PF13839"/>
    </source>
</evidence>
<accession>A0AAP0BR50</accession>
<feature type="compositionally biased region" description="Polar residues" evidence="8">
    <location>
        <begin position="132"/>
        <end position="151"/>
    </location>
</feature>
<gene>
    <name evidence="12" type="ORF">KSP39_PZI006467</name>
</gene>
<name>A0AAP0BR50_9ASPA</name>
<evidence type="ECO:0000256" key="9">
    <source>
        <dbReference type="SAM" id="Phobius"/>
    </source>
</evidence>
<evidence type="ECO:0000256" key="4">
    <source>
        <dbReference type="ARBA" id="ARBA00022968"/>
    </source>
</evidence>
<keyword evidence="3 9" id="KW-0812">Transmembrane</keyword>
<sequence length="550" mass="62861">MIGKAPTTAPAMDLRKHHYIDHYLATISSKRRFVLGVAASFFVVSLMASTICPAAASSSPASLFSWFFSVSGRFSFHRSNDSATASSYVGNSTPSSSSLADSGNGTSATETLMENYSRSDSDRGSVKIHQCSPVNSSSSNPDEIKKTQTLFGKTEAASRPPEVKKSVPANYTDTSQNFSARKNNETKDSMRTKEGVYLKKCDIYDGRWVRDVTKPHYPPGSCPYIDGDFDCFKNGRPDDEYLRWRWKPHGCNIPSLNATDFLERLRGKRILFVGDSLNRNMWESLICILRNGIKDKRRVYEVSGRSKFKMQGYYSLRFEDYMCSVDFVRSPFLVKEQFLKNANGSDDERLRLDLLDESTAAYHRADIVVFNTGHWWTHEKTSSGIYYYQEGNHVYPVLEVMKAYKKALITWAEWVDRNINSHKTQVVFRGYSLTHFKGGQWNSGGQCHKETEPIYNETFIAKYPEKMIALEGILHKMETQVVYLNISRLTDYRKDGHPSIYRKKYNSTEEHIEAEKIQDCSHWCLPGVPDTWNELLYASLLREGRGSWKQ</sequence>
<evidence type="ECO:0000313" key="12">
    <source>
        <dbReference type="EMBL" id="KAK8946361.1"/>
    </source>
</evidence>
<feature type="domain" description="Trichome birefringence-like C-terminal" evidence="10">
    <location>
        <begin position="253"/>
        <end position="538"/>
    </location>
</feature>
<keyword evidence="4" id="KW-0735">Signal-anchor</keyword>
<comment type="similarity">
    <text evidence="2">Belongs to the PC-esterase family. TBL subfamily.</text>
</comment>
<evidence type="ECO:0000256" key="2">
    <source>
        <dbReference type="ARBA" id="ARBA00007727"/>
    </source>
</evidence>
<organism evidence="12 13">
    <name type="scientific">Platanthera zijinensis</name>
    <dbReference type="NCBI Taxonomy" id="2320716"/>
    <lineage>
        <taxon>Eukaryota</taxon>
        <taxon>Viridiplantae</taxon>
        <taxon>Streptophyta</taxon>
        <taxon>Embryophyta</taxon>
        <taxon>Tracheophyta</taxon>
        <taxon>Spermatophyta</taxon>
        <taxon>Magnoliopsida</taxon>
        <taxon>Liliopsida</taxon>
        <taxon>Asparagales</taxon>
        <taxon>Orchidaceae</taxon>
        <taxon>Orchidoideae</taxon>
        <taxon>Orchideae</taxon>
        <taxon>Orchidinae</taxon>
        <taxon>Platanthera</taxon>
    </lineage>
</organism>
<dbReference type="Pfam" id="PF13839">
    <property type="entry name" value="PC-Esterase"/>
    <property type="match status" value="1"/>
</dbReference>